<reference evidence="2 3" key="1">
    <citation type="submission" date="2021-01" db="EMBL/GenBank/DDBJ databases">
        <title>Whole genome shotgun sequence of Planobispora siamensis NBRC 107568.</title>
        <authorList>
            <person name="Komaki H."/>
            <person name="Tamura T."/>
        </authorList>
    </citation>
    <scope>NUCLEOTIDE SEQUENCE [LARGE SCALE GENOMIC DNA]</scope>
    <source>
        <strain evidence="2 3">NBRC 107568</strain>
    </source>
</reference>
<keyword evidence="3" id="KW-1185">Reference proteome</keyword>
<sequence length="205" mass="22594">MSGPFAMGVDTPQEGERVGRRTGWRLRLHSTVTIGNVDRFVADPQHTAALSGEIELPGITRRIPFRNGTFQLFVPSRGGGLRLMTYEAEFEHAGARHRFAGEKRVRDDFGFDLMPDTTTLHSRLYRNGDAVAGGGVLRIGLAGLARMIASMRAREAVSPDEAARAMAAFGLLFGRNVREAYLSRPQAWAEAARRRAVPSEAGWER</sequence>
<comment type="caution">
    <text evidence="2">The sequence shown here is derived from an EMBL/GenBank/DDBJ whole genome shotgun (WGS) entry which is preliminary data.</text>
</comment>
<protein>
    <submittedName>
        <fullName evidence="2">Uncharacterized protein</fullName>
    </submittedName>
</protein>
<organism evidence="2 3">
    <name type="scientific">Planobispora siamensis</name>
    <dbReference type="NCBI Taxonomy" id="936338"/>
    <lineage>
        <taxon>Bacteria</taxon>
        <taxon>Bacillati</taxon>
        <taxon>Actinomycetota</taxon>
        <taxon>Actinomycetes</taxon>
        <taxon>Streptosporangiales</taxon>
        <taxon>Streptosporangiaceae</taxon>
        <taxon>Planobispora</taxon>
    </lineage>
</organism>
<name>A0A8J3SH38_9ACTN</name>
<dbReference type="AlphaFoldDB" id="A0A8J3SH38"/>
<dbReference type="EMBL" id="BOOJ01000039">
    <property type="protein sequence ID" value="GIH94222.1"/>
    <property type="molecule type" value="Genomic_DNA"/>
</dbReference>
<feature type="region of interest" description="Disordered" evidence="1">
    <location>
        <begin position="1"/>
        <end position="20"/>
    </location>
</feature>
<evidence type="ECO:0000256" key="1">
    <source>
        <dbReference type="SAM" id="MobiDB-lite"/>
    </source>
</evidence>
<accession>A0A8J3SH38</accession>
<evidence type="ECO:0000313" key="2">
    <source>
        <dbReference type="EMBL" id="GIH94222.1"/>
    </source>
</evidence>
<proteinExistence type="predicted"/>
<gene>
    <name evidence="2" type="ORF">Psi01_48520</name>
</gene>
<evidence type="ECO:0000313" key="3">
    <source>
        <dbReference type="Proteomes" id="UP000619788"/>
    </source>
</evidence>
<dbReference type="Proteomes" id="UP000619788">
    <property type="component" value="Unassembled WGS sequence"/>
</dbReference>